<accession>A0A317EY53</accession>
<evidence type="ECO:0008006" key="8">
    <source>
        <dbReference type="Google" id="ProtNLM"/>
    </source>
</evidence>
<protein>
    <recommendedName>
        <fullName evidence="8">Import component protein</fullName>
    </recommendedName>
</protein>
<evidence type="ECO:0000256" key="4">
    <source>
        <dbReference type="ARBA" id="ARBA00023136"/>
    </source>
</evidence>
<evidence type="ECO:0000256" key="3">
    <source>
        <dbReference type="ARBA" id="ARBA00022989"/>
    </source>
</evidence>
<dbReference type="AlphaFoldDB" id="A0A317EY53"/>
<comment type="caution">
    <text evidence="6">The sequence shown here is derived from an EMBL/GenBank/DDBJ whole genome shotgun (WGS) entry which is preliminary data.</text>
</comment>
<organism evidence="6 7">
    <name type="scientific">Pedobacter paludis</name>
    <dbReference type="NCBI Taxonomy" id="2203212"/>
    <lineage>
        <taxon>Bacteria</taxon>
        <taxon>Pseudomonadati</taxon>
        <taxon>Bacteroidota</taxon>
        <taxon>Sphingobacteriia</taxon>
        <taxon>Sphingobacteriales</taxon>
        <taxon>Sphingobacteriaceae</taxon>
        <taxon>Pedobacter</taxon>
    </lineage>
</organism>
<evidence type="ECO:0000313" key="6">
    <source>
        <dbReference type="EMBL" id="PWS31342.1"/>
    </source>
</evidence>
<evidence type="ECO:0000256" key="5">
    <source>
        <dbReference type="SAM" id="Phobius"/>
    </source>
</evidence>
<dbReference type="RefSeq" id="WP_109930132.1">
    <property type="nucleotide sequence ID" value="NZ_QGNY01000004.1"/>
</dbReference>
<proteinExistence type="predicted"/>
<sequence length="128" mass="14563">MEPNNPYNQNPIPTDNGKTASIVSYFWFIGWLIAYFAMYKDNKTDLSRYQLRQTLLFHIVVTVISWGLSFLFGIIMVSTGFNAIFYILNLVQLALFIIWIIGLIGAINGEKKPIPLIGEKAQTLFPSI</sequence>
<keyword evidence="2 5" id="KW-0812">Transmembrane</keyword>
<evidence type="ECO:0000256" key="2">
    <source>
        <dbReference type="ARBA" id="ARBA00022692"/>
    </source>
</evidence>
<keyword evidence="7" id="KW-1185">Reference proteome</keyword>
<evidence type="ECO:0000313" key="7">
    <source>
        <dbReference type="Proteomes" id="UP000245391"/>
    </source>
</evidence>
<dbReference type="Proteomes" id="UP000245391">
    <property type="component" value="Unassembled WGS sequence"/>
</dbReference>
<feature type="transmembrane region" description="Helical" evidence="5">
    <location>
        <begin position="55"/>
        <end position="77"/>
    </location>
</feature>
<name>A0A317EY53_9SPHI</name>
<dbReference type="OrthoDB" id="6400719at2"/>
<feature type="transmembrane region" description="Helical" evidence="5">
    <location>
        <begin position="20"/>
        <end position="39"/>
    </location>
</feature>
<dbReference type="Pfam" id="PF09685">
    <property type="entry name" value="MamF_MmsF"/>
    <property type="match status" value="1"/>
</dbReference>
<reference evidence="7" key="1">
    <citation type="submission" date="2018-05" db="EMBL/GenBank/DDBJ databases">
        <title>Pedobacter paludis sp. nov., isolated from wetland soil.</title>
        <authorList>
            <person name="Zhang Y."/>
        </authorList>
    </citation>
    <scope>NUCLEOTIDE SEQUENCE [LARGE SCALE GENOMIC DNA]</scope>
    <source>
        <strain evidence="7">R-8</strain>
    </source>
</reference>
<keyword evidence="4 5" id="KW-0472">Membrane</keyword>
<comment type="subcellular location">
    <subcellularLocation>
        <location evidence="1">Membrane</location>
        <topology evidence="1">Multi-pass membrane protein</topology>
    </subcellularLocation>
</comment>
<dbReference type="EMBL" id="QGNY01000004">
    <property type="protein sequence ID" value="PWS31342.1"/>
    <property type="molecule type" value="Genomic_DNA"/>
</dbReference>
<feature type="transmembrane region" description="Helical" evidence="5">
    <location>
        <begin position="83"/>
        <end position="107"/>
    </location>
</feature>
<keyword evidence="3 5" id="KW-1133">Transmembrane helix</keyword>
<gene>
    <name evidence="6" type="ORF">DF947_12110</name>
</gene>
<evidence type="ECO:0000256" key="1">
    <source>
        <dbReference type="ARBA" id="ARBA00004141"/>
    </source>
</evidence>
<dbReference type="InterPro" id="IPR019109">
    <property type="entry name" value="MamF_MmsF"/>
</dbReference>